<dbReference type="Proteomes" id="UP000052978">
    <property type="component" value="Unassembled WGS sequence"/>
</dbReference>
<accession>S7PM24</accession>
<name>S7PM24_MYOBR</name>
<gene>
    <name evidence="2" type="ORF">D623_10028011</name>
</gene>
<organism evidence="2 3">
    <name type="scientific">Myotis brandtii</name>
    <name type="common">Brandt's bat</name>
    <dbReference type="NCBI Taxonomy" id="109478"/>
    <lineage>
        <taxon>Eukaryota</taxon>
        <taxon>Metazoa</taxon>
        <taxon>Chordata</taxon>
        <taxon>Craniata</taxon>
        <taxon>Vertebrata</taxon>
        <taxon>Euteleostomi</taxon>
        <taxon>Mammalia</taxon>
        <taxon>Eutheria</taxon>
        <taxon>Laurasiatheria</taxon>
        <taxon>Chiroptera</taxon>
        <taxon>Yangochiroptera</taxon>
        <taxon>Vespertilionidae</taxon>
        <taxon>Myotis</taxon>
    </lineage>
</organism>
<dbReference type="EMBL" id="KE163407">
    <property type="protein sequence ID" value="EPQ11878.1"/>
    <property type="molecule type" value="Genomic_DNA"/>
</dbReference>
<sequence length="92" mass="10306">MRKRSQRPMEAAMLDAGLRSRGLHPRYSRALEAAVSADRIGTFPPRGCQESSANKPRPAASFRASEVLFPYVYEELASGRQSPIWFPQTDSH</sequence>
<keyword evidence="3" id="KW-1185">Reference proteome</keyword>
<evidence type="ECO:0000256" key="1">
    <source>
        <dbReference type="SAM" id="MobiDB-lite"/>
    </source>
</evidence>
<evidence type="ECO:0000313" key="3">
    <source>
        <dbReference type="Proteomes" id="UP000052978"/>
    </source>
</evidence>
<proteinExistence type="predicted"/>
<evidence type="ECO:0000313" key="2">
    <source>
        <dbReference type="EMBL" id="EPQ11878.1"/>
    </source>
</evidence>
<feature type="region of interest" description="Disordered" evidence="1">
    <location>
        <begin position="40"/>
        <end position="59"/>
    </location>
</feature>
<dbReference type="AlphaFoldDB" id="S7PM24"/>
<reference evidence="2 3" key="1">
    <citation type="journal article" date="2013" name="Nat. Commun.">
        <title>Genome analysis reveals insights into physiology and longevity of the Brandt's bat Myotis brandtii.</title>
        <authorList>
            <person name="Seim I."/>
            <person name="Fang X."/>
            <person name="Xiong Z."/>
            <person name="Lobanov A.V."/>
            <person name="Huang Z."/>
            <person name="Ma S."/>
            <person name="Feng Y."/>
            <person name="Turanov A.A."/>
            <person name="Zhu Y."/>
            <person name="Lenz T.L."/>
            <person name="Gerashchenko M.V."/>
            <person name="Fan D."/>
            <person name="Hee Yim S."/>
            <person name="Yao X."/>
            <person name="Jordan D."/>
            <person name="Xiong Y."/>
            <person name="Ma Y."/>
            <person name="Lyapunov A.N."/>
            <person name="Chen G."/>
            <person name="Kulakova O.I."/>
            <person name="Sun Y."/>
            <person name="Lee S.G."/>
            <person name="Bronson R.T."/>
            <person name="Moskalev A.A."/>
            <person name="Sunyaev S.R."/>
            <person name="Zhang G."/>
            <person name="Krogh A."/>
            <person name="Wang J."/>
            <person name="Gladyshev V.N."/>
        </authorList>
    </citation>
    <scope>NUCLEOTIDE SEQUENCE [LARGE SCALE GENOMIC DNA]</scope>
</reference>
<protein>
    <submittedName>
        <fullName evidence="2">Uncharacterized protein</fullName>
    </submittedName>
</protein>